<dbReference type="GO" id="GO:0042148">
    <property type="term" value="P:DNA strand invasion"/>
    <property type="evidence" value="ECO:0007669"/>
    <property type="project" value="TreeGrafter"/>
</dbReference>
<protein>
    <submittedName>
        <fullName evidence="3">Uncharacterized protein</fullName>
    </submittedName>
</protein>
<reference evidence="3" key="1">
    <citation type="submission" date="2022-06" db="EMBL/GenBank/DDBJ databases">
        <title>Uncovering the hologenomic basis of an extraordinary plant invasion.</title>
        <authorList>
            <person name="Bieker V.C."/>
            <person name="Martin M.D."/>
            <person name="Gilbert T."/>
            <person name="Hodgins K."/>
            <person name="Battlay P."/>
            <person name="Petersen B."/>
            <person name="Wilson J."/>
        </authorList>
    </citation>
    <scope>NUCLEOTIDE SEQUENCE</scope>
    <source>
        <strain evidence="3">AA19_3_7</strain>
        <tissue evidence="3">Leaf</tissue>
    </source>
</reference>
<dbReference type="EMBL" id="JAMZMK010009983">
    <property type="protein sequence ID" value="KAI7733447.1"/>
    <property type="molecule type" value="Genomic_DNA"/>
</dbReference>
<dbReference type="InterPro" id="IPR027417">
    <property type="entry name" value="P-loop_NTPase"/>
</dbReference>
<dbReference type="GO" id="GO:0000723">
    <property type="term" value="P:telomere maintenance"/>
    <property type="evidence" value="ECO:0007669"/>
    <property type="project" value="TreeGrafter"/>
</dbReference>
<dbReference type="GO" id="GO:0003697">
    <property type="term" value="F:single-stranded DNA binding"/>
    <property type="evidence" value="ECO:0007669"/>
    <property type="project" value="TreeGrafter"/>
</dbReference>
<gene>
    <name evidence="3" type="ORF">M8C21_014506</name>
</gene>
<dbReference type="GO" id="GO:0005657">
    <property type="term" value="C:replication fork"/>
    <property type="evidence" value="ECO:0007669"/>
    <property type="project" value="TreeGrafter"/>
</dbReference>
<dbReference type="PANTHER" id="PTHR46457:SF1">
    <property type="entry name" value="DNA REPAIR PROTEIN RAD51 HOMOLOG 4"/>
    <property type="match status" value="1"/>
</dbReference>
<dbReference type="Proteomes" id="UP001206925">
    <property type="component" value="Unassembled WGS sequence"/>
</dbReference>
<keyword evidence="2" id="KW-0539">Nucleus</keyword>
<comment type="subcellular location">
    <subcellularLocation>
        <location evidence="1">Nucleus</location>
    </subcellularLocation>
</comment>
<evidence type="ECO:0000313" key="3">
    <source>
        <dbReference type="EMBL" id="KAI7733447.1"/>
    </source>
</evidence>
<dbReference type="GO" id="GO:0000400">
    <property type="term" value="F:four-way junction DNA binding"/>
    <property type="evidence" value="ECO:0007669"/>
    <property type="project" value="TreeGrafter"/>
</dbReference>
<proteinExistence type="predicted"/>
<dbReference type="PANTHER" id="PTHR46457">
    <property type="entry name" value="DNA REPAIR PROTEIN RAD51 HOMOLOG 4"/>
    <property type="match status" value="1"/>
</dbReference>
<evidence type="ECO:0000256" key="2">
    <source>
        <dbReference type="ARBA" id="ARBA00023242"/>
    </source>
</evidence>
<dbReference type="Gene3D" id="3.40.50.300">
    <property type="entry name" value="P-loop containing nucleotide triphosphate hydrolases"/>
    <property type="match status" value="1"/>
</dbReference>
<dbReference type="GO" id="GO:0005815">
    <property type="term" value="C:microtubule organizing center"/>
    <property type="evidence" value="ECO:0007669"/>
    <property type="project" value="TreeGrafter"/>
</dbReference>
<accession>A0AAD5C1N4</accession>
<comment type="caution">
    <text evidence="3">The sequence shown here is derived from an EMBL/GenBank/DDBJ whole genome shotgun (WGS) entry which is preliminary data.</text>
</comment>
<organism evidence="3 4">
    <name type="scientific">Ambrosia artemisiifolia</name>
    <name type="common">Common ragweed</name>
    <dbReference type="NCBI Taxonomy" id="4212"/>
    <lineage>
        <taxon>Eukaryota</taxon>
        <taxon>Viridiplantae</taxon>
        <taxon>Streptophyta</taxon>
        <taxon>Embryophyta</taxon>
        <taxon>Tracheophyta</taxon>
        <taxon>Spermatophyta</taxon>
        <taxon>Magnoliopsida</taxon>
        <taxon>eudicotyledons</taxon>
        <taxon>Gunneridae</taxon>
        <taxon>Pentapetalae</taxon>
        <taxon>asterids</taxon>
        <taxon>campanulids</taxon>
        <taxon>Asterales</taxon>
        <taxon>Asteraceae</taxon>
        <taxon>Asteroideae</taxon>
        <taxon>Heliantheae alliance</taxon>
        <taxon>Heliantheae</taxon>
        <taxon>Ambrosia</taxon>
    </lineage>
</organism>
<sequence length="75" mass="8341">MPICFKHDIDMCFKVINHMVSGEGGALKPALGESWKSIPHVRLQFSRDHATNIYGVYILKHPYMPSGGGANFIIP</sequence>
<evidence type="ECO:0000313" key="4">
    <source>
        <dbReference type="Proteomes" id="UP001206925"/>
    </source>
</evidence>
<name>A0AAD5C1N4_AMBAR</name>
<dbReference type="InterPro" id="IPR051988">
    <property type="entry name" value="HRR_RAD51_Paralog"/>
</dbReference>
<dbReference type="GO" id="GO:0033063">
    <property type="term" value="C:Rad51B-Rad51C-Rad51D-XRCC2 complex"/>
    <property type="evidence" value="ECO:0007669"/>
    <property type="project" value="TreeGrafter"/>
</dbReference>
<dbReference type="GO" id="GO:0000724">
    <property type="term" value="P:double-strand break repair via homologous recombination"/>
    <property type="evidence" value="ECO:0007669"/>
    <property type="project" value="TreeGrafter"/>
</dbReference>
<keyword evidence="4" id="KW-1185">Reference proteome</keyword>
<dbReference type="GO" id="GO:0008094">
    <property type="term" value="F:ATP-dependent activity, acting on DNA"/>
    <property type="evidence" value="ECO:0007669"/>
    <property type="project" value="TreeGrafter"/>
</dbReference>
<dbReference type="AlphaFoldDB" id="A0AAD5C1N4"/>
<dbReference type="GO" id="GO:0007131">
    <property type="term" value="P:reciprocal meiotic recombination"/>
    <property type="evidence" value="ECO:0007669"/>
    <property type="project" value="TreeGrafter"/>
</dbReference>
<evidence type="ECO:0000256" key="1">
    <source>
        <dbReference type="ARBA" id="ARBA00004123"/>
    </source>
</evidence>